<keyword evidence="3 7" id="KW-0274">FAD</keyword>
<dbReference type="GO" id="GO:0004791">
    <property type="term" value="F:thioredoxin-disulfide reductase (NADPH) activity"/>
    <property type="evidence" value="ECO:0007669"/>
    <property type="project" value="UniProtKB-UniRule"/>
</dbReference>
<keyword evidence="5" id="KW-1015">Disulfide bond</keyword>
<keyword evidence="8" id="KW-0521">NADP</keyword>
<evidence type="ECO:0000259" key="9">
    <source>
        <dbReference type="Pfam" id="PF07992"/>
    </source>
</evidence>
<dbReference type="InterPro" id="IPR036188">
    <property type="entry name" value="FAD/NAD-bd_sf"/>
</dbReference>
<sequence>MLMYDIVIIGAGTAGMSAAIYGVRSGKKVLLLEEKNYGGQIVNTPEVENYPGIIKTSGFEFATNLFNQAKSLGAEIKYEKAVEIKNNGVLKEVVTNKETYETKAIIIATGAKNRSLKLDKEKELIGSGVSYCATCDGMFFRGRDVAVVGGGNTALEDAMFLSNYCNKVYIIHRRDKLRGEEKIAKAISEKDNIEMVWNSNVVKLIGDDKVEGITVKNSVDGSEKDIQVSGLFIAVGQEPDNYDFEEVVELDDKGYVVAGEDCKTESRGIFTAGDCRTKNVRQLTTAASDGAVAAIGACEYIDSELDTKNTK</sequence>
<evidence type="ECO:0000256" key="5">
    <source>
        <dbReference type="ARBA" id="ARBA00023157"/>
    </source>
</evidence>
<dbReference type="Proteomes" id="UP000006000">
    <property type="component" value="Unassembled WGS sequence"/>
</dbReference>
<reference evidence="10 11" key="2">
    <citation type="submission" date="2007-04" db="EMBL/GenBank/DDBJ databases">
        <title>Draft genome sequence of Eubacterium ventriosum (ATCC 27560).</title>
        <authorList>
            <person name="Sudarsanam P."/>
            <person name="Ley R."/>
            <person name="Guruge J."/>
            <person name="Turnbaugh P.J."/>
            <person name="Mahowald M."/>
            <person name="Liep D."/>
            <person name="Gordon J."/>
        </authorList>
    </citation>
    <scope>NUCLEOTIDE SEQUENCE [LARGE SCALE GENOMIC DNA]</scope>
    <source>
        <strain evidence="10 11">ATCC 27560</strain>
    </source>
</reference>
<dbReference type="Gene3D" id="3.50.50.60">
    <property type="entry name" value="FAD/NAD(P)-binding domain"/>
    <property type="match status" value="2"/>
</dbReference>
<keyword evidence="6 7" id="KW-0676">Redox-active center</keyword>
<dbReference type="GO" id="GO:0019430">
    <property type="term" value="P:removal of superoxide radicals"/>
    <property type="evidence" value="ECO:0007669"/>
    <property type="project" value="UniProtKB-UniRule"/>
</dbReference>
<dbReference type="InterPro" id="IPR023753">
    <property type="entry name" value="FAD/NAD-binding_dom"/>
</dbReference>
<accession>A5ZAV0</accession>
<dbReference type="InterPro" id="IPR008255">
    <property type="entry name" value="Pyr_nucl-diS_OxRdtase_2_AS"/>
</dbReference>
<evidence type="ECO:0000313" key="11">
    <source>
        <dbReference type="Proteomes" id="UP000006000"/>
    </source>
</evidence>
<dbReference type="STRING" id="411463.EUBVEN_02852"/>
<feature type="domain" description="FAD/NAD(P)-binding" evidence="9">
    <location>
        <begin position="4"/>
        <end position="290"/>
    </location>
</feature>
<dbReference type="PANTHER" id="PTHR48105">
    <property type="entry name" value="THIOREDOXIN REDUCTASE 1-RELATED-RELATED"/>
    <property type="match status" value="1"/>
</dbReference>
<dbReference type="GO" id="GO:0005737">
    <property type="term" value="C:cytoplasm"/>
    <property type="evidence" value="ECO:0007669"/>
    <property type="project" value="InterPro"/>
</dbReference>
<dbReference type="SUPFAM" id="SSF51905">
    <property type="entry name" value="FAD/NAD(P)-binding domain"/>
    <property type="match status" value="1"/>
</dbReference>
<gene>
    <name evidence="10" type="ORF">EUBVEN_02852</name>
</gene>
<protein>
    <recommendedName>
        <fullName evidence="7">Thioredoxin reductase</fullName>
        <ecNumber evidence="7">1.8.1.9</ecNumber>
    </recommendedName>
</protein>
<evidence type="ECO:0000256" key="6">
    <source>
        <dbReference type="ARBA" id="ARBA00023284"/>
    </source>
</evidence>
<dbReference type="RefSeq" id="WP_005360867.1">
    <property type="nucleotide sequence ID" value="NZ_DS264270.1"/>
</dbReference>
<evidence type="ECO:0000313" key="10">
    <source>
        <dbReference type="EMBL" id="EDM50201.1"/>
    </source>
</evidence>
<evidence type="ECO:0000256" key="4">
    <source>
        <dbReference type="ARBA" id="ARBA00023002"/>
    </source>
</evidence>
<dbReference type="InterPro" id="IPR050097">
    <property type="entry name" value="Ferredoxin-NADP_redctase_2"/>
</dbReference>
<comment type="cofactor">
    <cofactor evidence="8">
        <name>FAD</name>
        <dbReference type="ChEBI" id="CHEBI:57692"/>
    </cofactor>
    <text evidence="8">Binds 1 FAD per subunit.</text>
</comment>
<reference evidence="10 11" key="1">
    <citation type="submission" date="2007-03" db="EMBL/GenBank/DDBJ databases">
        <authorList>
            <person name="Fulton L."/>
            <person name="Clifton S."/>
            <person name="Fulton B."/>
            <person name="Xu J."/>
            <person name="Minx P."/>
            <person name="Pepin K.H."/>
            <person name="Johnson M."/>
            <person name="Thiruvilangam P."/>
            <person name="Bhonagiri V."/>
            <person name="Nash W.E."/>
            <person name="Mardis E.R."/>
            <person name="Wilson R.K."/>
        </authorList>
    </citation>
    <scope>NUCLEOTIDE SEQUENCE [LARGE SCALE GENOMIC DNA]</scope>
    <source>
        <strain evidence="10 11">ATCC 27560</strain>
    </source>
</reference>
<organism evidence="10 11">
    <name type="scientific">Eubacterium ventriosum ATCC 27560</name>
    <dbReference type="NCBI Taxonomy" id="411463"/>
    <lineage>
        <taxon>Bacteria</taxon>
        <taxon>Bacillati</taxon>
        <taxon>Bacillota</taxon>
        <taxon>Clostridia</taxon>
        <taxon>Eubacteriales</taxon>
        <taxon>Eubacteriaceae</taxon>
        <taxon>Eubacterium</taxon>
    </lineage>
</organism>
<evidence type="ECO:0000256" key="7">
    <source>
        <dbReference type="RuleBase" id="RU003880"/>
    </source>
</evidence>
<evidence type="ECO:0000256" key="1">
    <source>
        <dbReference type="ARBA" id="ARBA00009333"/>
    </source>
</evidence>
<comment type="catalytic activity">
    <reaction evidence="7">
        <text>[thioredoxin]-dithiol + NADP(+) = [thioredoxin]-disulfide + NADPH + H(+)</text>
        <dbReference type="Rhea" id="RHEA:20345"/>
        <dbReference type="Rhea" id="RHEA-COMP:10698"/>
        <dbReference type="Rhea" id="RHEA-COMP:10700"/>
        <dbReference type="ChEBI" id="CHEBI:15378"/>
        <dbReference type="ChEBI" id="CHEBI:29950"/>
        <dbReference type="ChEBI" id="CHEBI:50058"/>
        <dbReference type="ChEBI" id="CHEBI:57783"/>
        <dbReference type="ChEBI" id="CHEBI:58349"/>
        <dbReference type="EC" id="1.8.1.9"/>
    </reaction>
</comment>
<name>A5ZAV0_9FIRM</name>
<proteinExistence type="inferred from homology"/>
<dbReference type="InterPro" id="IPR005982">
    <property type="entry name" value="Thioredox_Rdtase"/>
</dbReference>
<dbReference type="PRINTS" id="PR00368">
    <property type="entry name" value="FADPNR"/>
</dbReference>
<dbReference type="PROSITE" id="PS00573">
    <property type="entry name" value="PYRIDINE_REDOX_2"/>
    <property type="match status" value="1"/>
</dbReference>
<dbReference type="EC" id="1.8.1.9" evidence="7"/>
<keyword evidence="2 7" id="KW-0285">Flavoprotein</keyword>
<dbReference type="EMBL" id="AAVL02000038">
    <property type="protein sequence ID" value="EDM50201.1"/>
    <property type="molecule type" value="Genomic_DNA"/>
</dbReference>
<dbReference type="eggNOG" id="COG0492">
    <property type="taxonomic scope" value="Bacteria"/>
</dbReference>
<comment type="similarity">
    <text evidence="1 7">Belongs to the class-II pyridine nucleotide-disulfide oxidoreductase family.</text>
</comment>
<dbReference type="Pfam" id="PF07992">
    <property type="entry name" value="Pyr_redox_2"/>
    <property type="match status" value="1"/>
</dbReference>
<evidence type="ECO:0000256" key="8">
    <source>
        <dbReference type="RuleBase" id="RU003881"/>
    </source>
</evidence>
<evidence type="ECO:0000256" key="2">
    <source>
        <dbReference type="ARBA" id="ARBA00022630"/>
    </source>
</evidence>
<evidence type="ECO:0000256" key="3">
    <source>
        <dbReference type="ARBA" id="ARBA00022827"/>
    </source>
</evidence>
<dbReference type="NCBIfam" id="TIGR01292">
    <property type="entry name" value="TRX_reduct"/>
    <property type="match status" value="1"/>
</dbReference>
<dbReference type="AlphaFoldDB" id="A5ZAV0"/>
<keyword evidence="4 7" id="KW-0560">Oxidoreductase</keyword>
<comment type="subunit">
    <text evidence="7">Homodimer.</text>
</comment>
<comment type="caution">
    <text evidence="10">The sequence shown here is derived from an EMBL/GenBank/DDBJ whole genome shotgun (WGS) entry which is preliminary data.</text>
</comment>
<dbReference type="PRINTS" id="PR00469">
    <property type="entry name" value="PNDRDTASEII"/>
</dbReference>
<dbReference type="HOGENOM" id="CLU_031864_5_3_9"/>